<protein>
    <submittedName>
        <fullName evidence="1">Uncharacterized protein</fullName>
    </submittedName>
</protein>
<evidence type="ECO:0000313" key="1">
    <source>
        <dbReference type="EMBL" id="JAD90639.1"/>
    </source>
</evidence>
<name>A0A0A9DQ23_ARUDO</name>
<dbReference type="EMBL" id="GBRH01207256">
    <property type="protein sequence ID" value="JAD90639.1"/>
    <property type="molecule type" value="Transcribed_RNA"/>
</dbReference>
<sequence>MSAGVSYFGSHHAVTCFACWSAAELLVAESFEVLLLLSDLRYSRVLDSLSLE</sequence>
<accession>A0A0A9DQ23</accession>
<organism evidence="1">
    <name type="scientific">Arundo donax</name>
    <name type="common">Giant reed</name>
    <name type="synonym">Donax arundinaceus</name>
    <dbReference type="NCBI Taxonomy" id="35708"/>
    <lineage>
        <taxon>Eukaryota</taxon>
        <taxon>Viridiplantae</taxon>
        <taxon>Streptophyta</taxon>
        <taxon>Embryophyta</taxon>
        <taxon>Tracheophyta</taxon>
        <taxon>Spermatophyta</taxon>
        <taxon>Magnoliopsida</taxon>
        <taxon>Liliopsida</taxon>
        <taxon>Poales</taxon>
        <taxon>Poaceae</taxon>
        <taxon>PACMAD clade</taxon>
        <taxon>Arundinoideae</taxon>
        <taxon>Arundineae</taxon>
        <taxon>Arundo</taxon>
    </lineage>
</organism>
<reference evidence="1" key="2">
    <citation type="journal article" date="2015" name="Data Brief">
        <title>Shoot transcriptome of the giant reed, Arundo donax.</title>
        <authorList>
            <person name="Barrero R.A."/>
            <person name="Guerrero F.D."/>
            <person name="Moolhuijzen P."/>
            <person name="Goolsby J.A."/>
            <person name="Tidwell J."/>
            <person name="Bellgard S.E."/>
            <person name="Bellgard M.I."/>
        </authorList>
    </citation>
    <scope>NUCLEOTIDE SEQUENCE</scope>
    <source>
        <tissue evidence="1">Shoot tissue taken approximately 20 cm above the soil surface</tissue>
    </source>
</reference>
<dbReference type="AlphaFoldDB" id="A0A0A9DQ23"/>
<reference evidence="1" key="1">
    <citation type="submission" date="2014-09" db="EMBL/GenBank/DDBJ databases">
        <authorList>
            <person name="Magalhaes I.L.F."/>
            <person name="Oliveira U."/>
            <person name="Santos F.R."/>
            <person name="Vidigal T.H.D.A."/>
            <person name="Brescovit A.D."/>
            <person name="Santos A.J."/>
        </authorList>
    </citation>
    <scope>NUCLEOTIDE SEQUENCE</scope>
    <source>
        <tissue evidence="1">Shoot tissue taken approximately 20 cm above the soil surface</tissue>
    </source>
</reference>
<proteinExistence type="predicted"/>